<proteinExistence type="predicted"/>
<dbReference type="EMBL" id="CP063458">
    <property type="protein sequence ID" value="QOV89669.1"/>
    <property type="molecule type" value="Genomic_DNA"/>
</dbReference>
<protein>
    <recommendedName>
        <fullName evidence="3">Nucleotidyltransferase family protein</fullName>
    </recommendedName>
</protein>
<dbReference type="InterPro" id="IPR043519">
    <property type="entry name" value="NT_sf"/>
</dbReference>
<gene>
    <name evidence="1" type="ORF">IPV69_26355</name>
</gene>
<dbReference type="Pfam" id="PF10706">
    <property type="entry name" value="Aminoglyc_resit"/>
    <property type="match status" value="1"/>
</dbReference>
<dbReference type="InterPro" id="IPR019646">
    <property type="entry name" value="Aminoglyc_AdlTrfase"/>
</dbReference>
<accession>A0A7M2WWA6</accession>
<organism evidence="1 2">
    <name type="scientific">Humisphaera borealis</name>
    <dbReference type="NCBI Taxonomy" id="2807512"/>
    <lineage>
        <taxon>Bacteria</taxon>
        <taxon>Pseudomonadati</taxon>
        <taxon>Planctomycetota</taxon>
        <taxon>Phycisphaerae</taxon>
        <taxon>Tepidisphaerales</taxon>
        <taxon>Tepidisphaeraceae</taxon>
        <taxon>Humisphaera</taxon>
    </lineage>
</organism>
<sequence>MDLNLDPNFKDFIRLLNSAGVRYLLVGGYAVGHYGYERYTADIDFWIGMDRASAEGVSKTLIEFGFDPDEVRPEQFMAPGSLHMFGRAPIRIDLLTSPSGVDFEECYARRVMTLFEDVLVPVISLADLRVNKSHSGRDKDLIDLKHLPDA</sequence>
<dbReference type="Gene3D" id="3.30.460.40">
    <property type="match status" value="1"/>
</dbReference>
<dbReference type="RefSeq" id="WP_206292721.1">
    <property type="nucleotide sequence ID" value="NZ_CP063458.1"/>
</dbReference>
<evidence type="ECO:0000313" key="1">
    <source>
        <dbReference type="EMBL" id="QOV89669.1"/>
    </source>
</evidence>
<dbReference type="AlphaFoldDB" id="A0A7M2WWA6"/>
<reference evidence="1 2" key="1">
    <citation type="submission" date="2020-10" db="EMBL/GenBank/DDBJ databases">
        <title>Wide distribution of Phycisphaera-like planctomycetes from WD2101 soil group in peatlands and genome analysis of the first cultivated representative.</title>
        <authorList>
            <person name="Dedysh S.N."/>
            <person name="Beletsky A.V."/>
            <person name="Ivanova A."/>
            <person name="Kulichevskaya I.S."/>
            <person name="Suzina N.E."/>
            <person name="Philippov D.A."/>
            <person name="Rakitin A.L."/>
            <person name="Mardanov A.V."/>
            <person name="Ravin N.V."/>
        </authorList>
    </citation>
    <scope>NUCLEOTIDE SEQUENCE [LARGE SCALE GENOMIC DNA]</scope>
    <source>
        <strain evidence="1 2">M1803</strain>
    </source>
</reference>
<evidence type="ECO:0000313" key="2">
    <source>
        <dbReference type="Proteomes" id="UP000593765"/>
    </source>
</evidence>
<dbReference type="Proteomes" id="UP000593765">
    <property type="component" value="Chromosome"/>
</dbReference>
<dbReference type="SUPFAM" id="SSF81301">
    <property type="entry name" value="Nucleotidyltransferase"/>
    <property type="match status" value="1"/>
</dbReference>
<keyword evidence="2" id="KW-1185">Reference proteome</keyword>
<dbReference type="KEGG" id="hbs:IPV69_26355"/>
<name>A0A7M2WWA6_9BACT</name>
<evidence type="ECO:0008006" key="3">
    <source>
        <dbReference type="Google" id="ProtNLM"/>
    </source>
</evidence>